<dbReference type="PANTHER" id="PTHR43080:SF2">
    <property type="entry name" value="CBS DOMAIN-CONTAINING PROTEIN"/>
    <property type="match status" value="1"/>
</dbReference>
<evidence type="ECO:0000259" key="3">
    <source>
        <dbReference type="PROSITE" id="PS51371"/>
    </source>
</evidence>
<dbReference type="SUPFAM" id="SSF54631">
    <property type="entry name" value="CBS-domain pair"/>
    <property type="match status" value="1"/>
</dbReference>
<dbReference type="InterPro" id="IPR000644">
    <property type="entry name" value="CBS_dom"/>
</dbReference>
<sequence length="203" mass="22385">MLVRDLMSHAPYVVRQDQLIELVAARMNGLGLSDAPVLDGRGAVVGMLSAEDLLRQWLPSAEFPGRWDEPETPGEPLPCFVGDIMRRGGPAARSADDAADVARIMVESDLRCVPVVDNGVLRGTVSRRDLMRTVLRTDETVRDEIQHRLDSYASGVRRWHVTVNDGVATVAGPPDDEEDDRLITIIVECVPGVRRARMVARTH</sequence>
<reference evidence="4" key="1">
    <citation type="submission" date="2021-01" db="EMBL/GenBank/DDBJ databases">
        <title>Whole genome shotgun sequence of Virgisporangium aliadipatigenens NBRC 105644.</title>
        <authorList>
            <person name="Komaki H."/>
            <person name="Tamura T."/>
        </authorList>
    </citation>
    <scope>NUCLEOTIDE SEQUENCE</scope>
    <source>
        <strain evidence="4">NBRC 105644</strain>
    </source>
</reference>
<keyword evidence="5" id="KW-1185">Reference proteome</keyword>
<dbReference type="SMART" id="SM00116">
    <property type="entry name" value="CBS"/>
    <property type="match status" value="2"/>
</dbReference>
<dbReference type="CDD" id="cd02205">
    <property type="entry name" value="CBS_pair_SF"/>
    <property type="match status" value="1"/>
</dbReference>
<comment type="caution">
    <text evidence="4">The sequence shown here is derived from an EMBL/GenBank/DDBJ whole genome shotgun (WGS) entry which is preliminary data.</text>
</comment>
<dbReference type="AlphaFoldDB" id="A0A8J3YM95"/>
<proteinExistence type="predicted"/>
<feature type="domain" description="CBS" evidence="3">
    <location>
        <begin position="85"/>
        <end position="144"/>
    </location>
</feature>
<dbReference type="PROSITE" id="PS51371">
    <property type="entry name" value="CBS"/>
    <property type="match status" value="2"/>
</dbReference>
<dbReference type="InterPro" id="IPR046342">
    <property type="entry name" value="CBS_dom_sf"/>
</dbReference>
<name>A0A8J3YM95_9ACTN</name>
<dbReference type="InterPro" id="IPR051257">
    <property type="entry name" value="Diverse_CBS-Domain"/>
</dbReference>
<accession>A0A8J3YM95</accession>
<dbReference type="EMBL" id="BOPF01000019">
    <property type="protein sequence ID" value="GIJ48094.1"/>
    <property type="molecule type" value="Genomic_DNA"/>
</dbReference>
<dbReference type="RefSeq" id="WP_203901595.1">
    <property type="nucleotide sequence ID" value="NZ_BOPF01000019.1"/>
</dbReference>
<dbReference type="Gene3D" id="3.10.580.10">
    <property type="entry name" value="CBS-domain"/>
    <property type="match status" value="1"/>
</dbReference>
<protein>
    <recommendedName>
        <fullName evidence="3">CBS domain-containing protein</fullName>
    </recommendedName>
</protein>
<evidence type="ECO:0000313" key="4">
    <source>
        <dbReference type="EMBL" id="GIJ48094.1"/>
    </source>
</evidence>
<dbReference type="Pfam" id="PF00571">
    <property type="entry name" value="CBS"/>
    <property type="match status" value="2"/>
</dbReference>
<dbReference type="PANTHER" id="PTHR43080">
    <property type="entry name" value="CBS DOMAIN-CONTAINING PROTEIN CBSX3, MITOCHONDRIAL"/>
    <property type="match status" value="1"/>
</dbReference>
<evidence type="ECO:0000313" key="5">
    <source>
        <dbReference type="Proteomes" id="UP000619260"/>
    </source>
</evidence>
<evidence type="ECO:0000256" key="2">
    <source>
        <dbReference type="PROSITE-ProRule" id="PRU00703"/>
    </source>
</evidence>
<dbReference type="Proteomes" id="UP000619260">
    <property type="component" value="Unassembled WGS sequence"/>
</dbReference>
<organism evidence="4 5">
    <name type="scientific">Virgisporangium aliadipatigenens</name>
    <dbReference type="NCBI Taxonomy" id="741659"/>
    <lineage>
        <taxon>Bacteria</taxon>
        <taxon>Bacillati</taxon>
        <taxon>Actinomycetota</taxon>
        <taxon>Actinomycetes</taxon>
        <taxon>Micromonosporales</taxon>
        <taxon>Micromonosporaceae</taxon>
        <taxon>Virgisporangium</taxon>
    </lineage>
</organism>
<evidence type="ECO:0000256" key="1">
    <source>
        <dbReference type="ARBA" id="ARBA00023122"/>
    </source>
</evidence>
<gene>
    <name evidence="4" type="ORF">Val02_49800</name>
</gene>
<feature type="domain" description="CBS" evidence="3">
    <location>
        <begin position="7"/>
        <end position="69"/>
    </location>
</feature>
<keyword evidence="1 2" id="KW-0129">CBS domain</keyword>